<accession>A0AAE0PM47</accession>
<dbReference type="Proteomes" id="UP001281003">
    <property type="component" value="Unassembled WGS sequence"/>
</dbReference>
<gene>
    <name evidence="2" type="ORF">B0T20DRAFT_388275</name>
</gene>
<organism evidence="2 3">
    <name type="scientific">Sordaria brevicollis</name>
    <dbReference type="NCBI Taxonomy" id="83679"/>
    <lineage>
        <taxon>Eukaryota</taxon>
        <taxon>Fungi</taxon>
        <taxon>Dikarya</taxon>
        <taxon>Ascomycota</taxon>
        <taxon>Pezizomycotina</taxon>
        <taxon>Sordariomycetes</taxon>
        <taxon>Sordariomycetidae</taxon>
        <taxon>Sordariales</taxon>
        <taxon>Sordariaceae</taxon>
        <taxon>Sordaria</taxon>
    </lineage>
</organism>
<dbReference type="EMBL" id="JAUTDP010000001">
    <property type="protein sequence ID" value="KAK3402568.1"/>
    <property type="molecule type" value="Genomic_DNA"/>
</dbReference>
<reference evidence="2" key="2">
    <citation type="submission" date="2023-07" db="EMBL/GenBank/DDBJ databases">
        <authorList>
            <consortium name="Lawrence Berkeley National Laboratory"/>
            <person name="Haridas S."/>
            <person name="Hensen N."/>
            <person name="Bonometti L."/>
            <person name="Westerberg I."/>
            <person name="Brannstrom I.O."/>
            <person name="Guillou S."/>
            <person name="Cros-Aarteil S."/>
            <person name="Calhoun S."/>
            <person name="Kuo A."/>
            <person name="Mondo S."/>
            <person name="Pangilinan J."/>
            <person name="Riley R."/>
            <person name="LaButti K."/>
            <person name="Andreopoulos B."/>
            <person name="Lipzen A."/>
            <person name="Chen C."/>
            <person name="Yanf M."/>
            <person name="Daum C."/>
            <person name="Ng V."/>
            <person name="Clum A."/>
            <person name="Steindorff A."/>
            <person name="Ohm R."/>
            <person name="Martin F."/>
            <person name="Silar P."/>
            <person name="Natvig D."/>
            <person name="Lalanne C."/>
            <person name="Gautier V."/>
            <person name="Ament-velasquez S.L."/>
            <person name="Kruys A."/>
            <person name="Hutchinson M.I."/>
            <person name="Powell A.J."/>
            <person name="Barry K."/>
            <person name="Miller A.N."/>
            <person name="Grigoriev I.V."/>
            <person name="Debuchy R."/>
            <person name="Gladieux P."/>
            <person name="Thoren M.H."/>
            <person name="Johannesson H."/>
        </authorList>
    </citation>
    <scope>NUCLEOTIDE SEQUENCE</scope>
    <source>
        <strain evidence="2">FGSC 1904</strain>
    </source>
</reference>
<sequence>MTVLFYLCFTLTLVYGPLFMLAEVRSSTQHGEYQCTQSLYCIPALLSLVRPWNTSHESENGYECGMPVSGLDPRHLAEGVTHKLMEDDQSGDNDRDIETFLSAMEPAHLAVSFPTSKGFNTEAGPGKHPQSGCPIVTVYERVTRFWYLGLFALRLAGELYFDTHGLDTKRSKGTRKCHTTTPESDNSDLFFSYPPAICDQPPGDHLGTHPVGVRARTAYHYAALWCLGLPTGRTQTYERGLTVKKSMT</sequence>
<keyword evidence="3" id="KW-1185">Reference proteome</keyword>
<feature type="signal peptide" evidence="1">
    <location>
        <begin position="1"/>
        <end position="16"/>
    </location>
</feature>
<protein>
    <submittedName>
        <fullName evidence="2">Uncharacterized protein</fullName>
    </submittedName>
</protein>
<feature type="chain" id="PRO_5042227793" evidence="1">
    <location>
        <begin position="17"/>
        <end position="248"/>
    </location>
</feature>
<proteinExistence type="predicted"/>
<name>A0AAE0PM47_SORBR</name>
<evidence type="ECO:0000313" key="3">
    <source>
        <dbReference type="Proteomes" id="UP001281003"/>
    </source>
</evidence>
<reference evidence="2" key="1">
    <citation type="journal article" date="2023" name="Mol. Phylogenet. Evol.">
        <title>Genome-scale phylogeny and comparative genomics of the fungal order Sordariales.</title>
        <authorList>
            <person name="Hensen N."/>
            <person name="Bonometti L."/>
            <person name="Westerberg I."/>
            <person name="Brannstrom I.O."/>
            <person name="Guillou S."/>
            <person name="Cros-Aarteil S."/>
            <person name="Calhoun S."/>
            <person name="Haridas S."/>
            <person name="Kuo A."/>
            <person name="Mondo S."/>
            <person name="Pangilinan J."/>
            <person name="Riley R."/>
            <person name="LaButti K."/>
            <person name="Andreopoulos B."/>
            <person name="Lipzen A."/>
            <person name="Chen C."/>
            <person name="Yan M."/>
            <person name="Daum C."/>
            <person name="Ng V."/>
            <person name="Clum A."/>
            <person name="Steindorff A."/>
            <person name="Ohm R.A."/>
            <person name="Martin F."/>
            <person name="Silar P."/>
            <person name="Natvig D.O."/>
            <person name="Lalanne C."/>
            <person name="Gautier V."/>
            <person name="Ament-Velasquez S.L."/>
            <person name="Kruys A."/>
            <person name="Hutchinson M.I."/>
            <person name="Powell A.J."/>
            <person name="Barry K."/>
            <person name="Miller A.N."/>
            <person name="Grigoriev I.V."/>
            <person name="Debuchy R."/>
            <person name="Gladieux P."/>
            <person name="Hiltunen Thoren M."/>
            <person name="Johannesson H."/>
        </authorList>
    </citation>
    <scope>NUCLEOTIDE SEQUENCE</scope>
    <source>
        <strain evidence="2">FGSC 1904</strain>
    </source>
</reference>
<evidence type="ECO:0000256" key="1">
    <source>
        <dbReference type="SAM" id="SignalP"/>
    </source>
</evidence>
<evidence type="ECO:0000313" key="2">
    <source>
        <dbReference type="EMBL" id="KAK3402568.1"/>
    </source>
</evidence>
<keyword evidence="1" id="KW-0732">Signal</keyword>
<comment type="caution">
    <text evidence="2">The sequence shown here is derived from an EMBL/GenBank/DDBJ whole genome shotgun (WGS) entry which is preliminary data.</text>
</comment>
<dbReference type="AlphaFoldDB" id="A0AAE0PM47"/>